<dbReference type="EMBL" id="SUNJ01011899">
    <property type="protein sequence ID" value="TPP58541.1"/>
    <property type="molecule type" value="Genomic_DNA"/>
</dbReference>
<sequence>MTATFDCADFVDLHKIPDSSSWVARPSRLTPSLYICGLELRAGTLRTKSRQQFGRAQLDKLCRRGCEQTETMHHIPHKCREAHAARCVRQNRGAKNIAVSQRRKGYQVFVERVIRNGTFFCKPDISDFQDGIGFVIDVEVISGHRLHESWDLKTPRCDADAVNSAII</sequence>
<dbReference type="OrthoDB" id="6286681at2759"/>
<dbReference type="AlphaFoldDB" id="A0A504YD78"/>
<dbReference type="Proteomes" id="UP000316759">
    <property type="component" value="Unassembled WGS sequence"/>
</dbReference>
<comment type="caution">
    <text evidence="1">The sequence shown here is derived from an EMBL/GenBank/DDBJ whole genome shotgun (WGS) entry which is preliminary data.</text>
</comment>
<keyword evidence="2" id="KW-1185">Reference proteome</keyword>
<reference evidence="1 2" key="1">
    <citation type="submission" date="2019-04" db="EMBL/GenBank/DDBJ databases">
        <title>Annotation for the trematode Fasciola gigantica.</title>
        <authorList>
            <person name="Choi Y.-J."/>
        </authorList>
    </citation>
    <scope>NUCLEOTIDE SEQUENCE [LARGE SCALE GENOMIC DNA]</scope>
    <source>
        <strain evidence="1">Uganda_cow_1</strain>
    </source>
</reference>
<accession>A0A504YD78</accession>
<evidence type="ECO:0000313" key="1">
    <source>
        <dbReference type="EMBL" id="TPP58541.1"/>
    </source>
</evidence>
<gene>
    <name evidence="1" type="ORF">FGIG_05087</name>
</gene>
<organism evidence="1 2">
    <name type="scientific">Fasciola gigantica</name>
    <name type="common">Giant liver fluke</name>
    <dbReference type="NCBI Taxonomy" id="46835"/>
    <lineage>
        <taxon>Eukaryota</taxon>
        <taxon>Metazoa</taxon>
        <taxon>Spiralia</taxon>
        <taxon>Lophotrochozoa</taxon>
        <taxon>Platyhelminthes</taxon>
        <taxon>Trematoda</taxon>
        <taxon>Digenea</taxon>
        <taxon>Plagiorchiida</taxon>
        <taxon>Echinostomata</taxon>
        <taxon>Echinostomatoidea</taxon>
        <taxon>Fasciolidae</taxon>
        <taxon>Fasciola</taxon>
    </lineage>
</organism>
<evidence type="ECO:0000313" key="2">
    <source>
        <dbReference type="Proteomes" id="UP000316759"/>
    </source>
</evidence>
<protein>
    <submittedName>
        <fullName evidence="1">Uncharacterized protein</fullName>
    </submittedName>
</protein>
<name>A0A504YD78_FASGI</name>
<proteinExistence type="predicted"/>